<dbReference type="RefSeq" id="WP_060815354.1">
    <property type="nucleotide sequence ID" value="NZ_JARPZQ010000002.1"/>
</dbReference>
<gene>
    <name evidence="1" type="ORF">NCTC12360_02806</name>
</gene>
<organism evidence="1 2">
    <name type="scientific">Enterococcus gallinarum</name>
    <dbReference type="NCBI Taxonomy" id="1353"/>
    <lineage>
        <taxon>Bacteria</taxon>
        <taxon>Bacillati</taxon>
        <taxon>Bacillota</taxon>
        <taxon>Bacilli</taxon>
        <taxon>Lactobacillales</taxon>
        <taxon>Enterococcaceae</taxon>
        <taxon>Enterococcus</taxon>
    </lineage>
</organism>
<dbReference type="EMBL" id="UFYW01000001">
    <property type="protein sequence ID" value="STD84277.1"/>
    <property type="molecule type" value="Genomic_DNA"/>
</dbReference>
<keyword evidence="2" id="KW-1185">Reference proteome</keyword>
<dbReference type="OrthoDB" id="2191637at2"/>
<dbReference type="Proteomes" id="UP000254807">
    <property type="component" value="Unassembled WGS sequence"/>
</dbReference>
<proteinExistence type="predicted"/>
<sequence>MKDFHEAVLTLKVPSNLAEVYKKAIEDENSRYFVKNELKDSNGDVTLSEIKPVWKGNHVSVQIIESFTESTLKIAMISHTLPNLQQSVKWYETNGATVEYKSWEEGK</sequence>
<accession>A0A376H0H2</accession>
<protein>
    <submittedName>
        <fullName evidence="1">Uncharacterized protein</fullName>
    </submittedName>
</protein>
<dbReference type="AlphaFoldDB" id="A0A376H0H2"/>
<name>A0A376H0H2_ENTGA</name>
<evidence type="ECO:0000313" key="1">
    <source>
        <dbReference type="EMBL" id="STD84277.1"/>
    </source>
</evidence>
<reference evidence="1 2" key="1">
    <citation type="submission" date="2018-06" db="EMBL/GenBank/DDBJ databases">
        <authorList>
            <consortium name="Pathogen Informatics"/>
            <person name="Doyle S."/>
        </authorList>
    </citation>
    <scope>NUCLEOTIDE SEQUENCE [LARGE SCALE GENOMIC DNA]</scope>
    <source>
        <strain evidence="1 2">NCTC12360</strain>
    </source>
</reference>
<evidence type="ECO:0000313" key="2">
    <source>
        <dbReference type="Proteomes" id="UP000254807"/>
    </source>
</evidence>